<keyword evidence="3" id="KW-0813">Transport</keyword>
<evidence type="ECO:0000313" key="11">
    <source>
        <dbReference type="Proteomes" id="UP001165587"/>
    </source>
</evidence>
<evidence type="ECO:0000256" key="6">
    <source>
        <dbReference type="ARBA" id="ARBA00022989"/>
    </source>
</evidence>
<dbReference type="Pfam" id="PF07690">
    <property type="entry name" value="MFS_1"/>
    <property type="match status" value="1"/>
</dbReference>
<keyword evidence="4" id="KW-1003">Cell membrane</keyword>
<comment type="caution">
    <text evidence="10">The sequence shown here is derived from an EMBL/GenBank/DDBJ whole genome shotgun (WGS) entry which is preliminary data.</text>
</comment>
<dbReference type="SUPFAM" id="SSF103473">
    <property type="entry name" value="MFS general substrate transporter"/>
    <property type="match status" value="1"/>
</dbReference>
<dbReference type="InterPro" id="IPR020846">
    <property type="entry name" value="MFS_dom"/>
</dbReference>
<feature type="transmembrane region" description="Helical" evidence="8">
    <location>
        <begin position="309"/>
        <end position="327"/>
    </location>
</feature>
<feature type="transmembrane region" description="Helical" evidence="8">
    <location>
        <begin position="253"/>
        <end position="274"/>
    </location>
</feature>
<dbReference type="InterPro" id="IPR036259">
    <property type="entry name" value="MFS_trans_sf"/>
</dbReference>
<feature type="transmembrane region" description="Helical" evidence="8">
    <location>
        <begin position="220"/>
        <end position="241"/>
    </location>
</feature>
<comment type="similarity">
    <text evidence="2">Belongs to the major facilitator superfamily.</text>
</comment>
<keyword evidence="5 8" id="KW-0812">Transmembrane</keyword>
<dbReference type="Proteomes" id="UP001165587">
    <property type="component" value="Unassembled WGS sequence"/>
</dbReference>
<evidence type="ECO:0000256" key="8">
    <source>
        <dbReference type="SAM" id="Phobius"/>
    </source>
</evidence>
<comment type="subcellular location">
    <subcellularLocation>
        <location evidence="1">Cell membrane</location>
        <topology evidence="1">Multi-pass membrane protein</topology>
    </subcellularLocation>
</comment>
<feature type="transmembrane region" description="Helical" evidence="8">
    <location>
        <begin position="81"/>
        <end position="100"/>
    </location>
</feature>
<feature type="transmembrane region" description="Helical" evidence="8">
    <location>
        <begin position="166"/>
        <end position="191"/>
    </location>
</feature>
<accession>A0AA41XEM1</accession>
<dbReference type="PANTHER" id="PTHR43271">
    <property type="entry name" value="BLL2771 PROTEIN"/>
    <property type="match status" value="1"/>
</dbReference>
<evidence type="ECO:0000313" key="10">
    <source>
        <dbReference type="EMBL" id="MCS5726792.1"/>
    </source>
</evidence>
<feature type="transmembrane region" description="Helical" evidence="8">
    <location>
        <begin position="286"/>
        <end position="303"/>
    </location>
</feature>
<dbReference type="RefSeq" id="WP_259529633.1">
    <property type="nucleotide sequence ID" value="NZ_JANLCK010000007.1"/>
</dbReference>
<proteinExistence type="inferred from homology"/>
<organism evidence="10 11">
    <name type="scientific">Herbiconiux oxytropis</name>
    <dbReference type="NCBI Taxonomy" id="2970915"/>
    <lineage>
        <taxon>Bacteria</taxon>
        <taxon>Bacillati</taxon>
        <taxon>Actinomycetota</taxon>
        <taxon>Actinomycetes</taxon>
        <taxon>Micrococcales</taxon>
        <taxon>Microbacteriaceae</taxon>
        <taxon>Herbiconiux</taxon>
    </lineage>
</organism>
<feature type="transmembrane region" description="Helical" evidence="8">
    <location>
        <begin position="17"/>
        <end position="34"/>
    </location>
</feature>
<evidence type="ECO:0000259" key="9">
    <source>
        <dbReference type="PROSITE" id="PS50850"/>
    </source>
</evidence>
<protein>
    <submittedName>
        <fullName evidence="10">MFS transporter</fullName>
    </submittedName>
</protein>
<name>A0AA41XEM1_9MICO</name>
<evidence type="ECO:0000256" key="1">
    <source>
        <dbReference type="ARBA" id="ARBA00004651"/>
    </source>
</evidence>
<dbReference type="GO" id="GO:0022857">
    <property type="term" value="F:transmembrane transporter activity"/>
    <property type="evidence" value="ECO:0007669"/>
    <property type="project" value="InterPro"/>
</dbReference>
<dbReference type="PROSITE" id="PS50850">
    <property type="entry name" value="MFS"/>
    <property type="match status" value="1"/>
</dbReference>
<feature type="transmembrane region" description="Helical" evidence="8">
    <location>
        <begin position="348"/>
        <end position="367"/>
    </location>
</feature>
<gene>
    <name evidence="10" type="ORF">N1028_12895</name>
</gene>
<evidence type="ECO:0000256" key="5">
    <source>
        <dbReference type="ARBA" id="ARBA00022692"/>
    </source>
</evidence>
<feature type="transmembrane region" description="Helical" evidence="8">
    <location>
        <begin position="54"/>
        <end position="74"/>
    </location>
</feature>
<feature type="transmembrane region" description="Helical" evidence="8">
    <location>
        <begin position="112"/>
        <end position="130"/>
    </location>
</feature>
<feature type="transmembrane region" description="Helical" evidence="8">
    <location>
        <begin position="373"/>
        <end position="392"/>
    </location>
</feature>
<reference evidence="10" key="1">
    <citation type="submission" date="2022-08" db="EMBL/GenBank/DDBJ databases">
        <authorList>
            <person name="Deng Y."/>
            <person name="Han X.-F."/>
            <person name="Zhang Y.-Q."/>
        </authorList>
    </citation>
    <scope>NUCLEOTIDE SEQUENCE</scope>
    <source>
        <strain evidence="10">CPCC 203407</strain>
    </source>
</reference>
<evidence type="ECO:0000256" key="4">
    <source>
        <dbReference type="ARBA" id="ARBA00022475"/>
    </source>
</evidence>
<dbReference type="Gene3D" id="1.20.1250.20">
    <property type="entry name" value="MFS general substrate transporter like domains"/>
    <property type="match status" value="1"/>
</dbReference>
<dbReference type="EMBL" id="JANLCK010000007">
    <property type="protein sequence ID" value="MCS5726792.1"/>
    <property type="molecule type" value="Genomic_DNA"/>
</dbReference>
<feature type="transmembrane region" description="Helical" evidence="8">
    <location>
        <begin position="142"/>
        <end position="160"/>
    </location>
</feature>
<dbReference type="PANTHER" id="PTHR43271:SF1">
    <property type="entry name" value="INNER MEMBRANE TRANSPORT PROTEIN YNFM"/>
    <property type="match status" value="1"/>
</dbReference>
<dbReference type="GO" id="GO:0005886">
    <property type="term" value="C:plasma membrane"/>
    <property type="evidence" value="ECO:0007669"/>
    <property type="project" value="UniProtKB-SubCell"/>
</dbReference>
<sequence length="397" mass="40990">MAEWQGHERGSREYRRILAGLFFAGVATFAQLYSTQALLPEIAAELRIAPATAALTLSVAAIGLAVGVIPWSVLADRIGRVRAMTIALAGASLIALVVPFSPSIPVLLAGRFVEGLLVAGVPATAIALLGEEIAKRDIVRAAGIYVAGTSIGGLSGRLVAGPVGELVSWRIGVLAVGFVCGLATVAFIFLVPRARGFVSSRAAGRGLGHRLAVNLKSPRLLVLYAQGFLLMGAFVALYNYLGFRLLGEPFGLPQLFVSLIFVAYLSGTVSASWAGGVASRFGPQRVLVGAGLVMIAGVALTAVDQLAVVLVGLVVATAGFFAAHAIASGWTGREAVVGRAQASSLYNLAYYAGSSLFGWFGGVVLAWAGWDAVVGLIVALVLLASILAAVVLRPRRA</sequence>
<evidence type="ECO:0000256" key="3">
    <source>
        <dbReference type="ARBA" id="ARBA00022448"/>
    </source>
</evidence>
<keyword evidence="7 8" id="KW-0472">Membrane</keyword>
<keyword evidence="6 8" id="KW-1133">Transmembrane helix</keyword>
<evidence type="ECO:0000256" key="7">
    <source>
        <dbReference type="ARBA" id="ARBA00023136"/>
    </source>
</evidence>
<feature type="domain" description="Major facilitator superfamily (MFS) profile" evidence="9">
    <location>
        <begin position="17"/>
        <end position="397"/>
    </location>
</feature>
<dbReference type="AlphaFoldDB" id="A0AA41XEM1"/>
<dbReference type="CDD" id="cd17324">
    <property type="entry name" value="MFS_NepI_like"/>
    <property type="match status" value="1"/>
</dbReference>
<dbReference type="InterPro" id="IPR011701">
    <property type="entry name" value="MFS"/>
</dbReference>
<keyword evidence="11" id="KW-1185">Reference proteome</keyword>
<evidence type="ECO:0000256" key="2">
    <source>
        <dbReference type="ARBA" id="ARBA00008335"/>
    </source>
</evidence>